<protein>
    <submittedName>
        <fullName evidence="2">RNI-like protein</fullName>
    </submittedName>
</protein>
<evidence type="ECO:0000313" key="2">
    <source>
        <dbReference type="EMBL" id="KZO96535.1"/>
    </source>
</evidence>
<keyword evidence="3" id="KW-1185">Reference proteome</keyword>
<proteinExistence type="predicted"/>
<dbReference type="EMBL" id="KV417283">
    <property type="protein sequence ID" value="KZO96535.1"/>
    <property type="molecule type" value="Genomic_DNA"/>
</dbReference>
<evidence type="ECO:0000256" key="1">
    <source>
        <dbReference type="SAM" id="MobiDB-lite"/>
    </source>
</evidence>
<dbReference type="AlphaFoldDB" id="A0A167MBB6"/>
<name>A0A167MBB6_CALVF</name>
<feature type="region of interest" description="Disordered" evidence="1">
    <location>
        <begin position="29"/>
        <end position="54"/>
    </location>
</feature>
<feature type="region of interest" description="Disordered" evidence="1">
    <location>
        <begin position="1"/>
        <end position="20"/>
    </location>
</feature>
<reference evidence="2 3" key="1">
    <citation type="journal article" date="2016" name="Mol. Biol. Evol.">
        <title>Comparative Genomics of Early-Diverging Mushroom-Forming Fungi Provides Insights into the Origins of Lignocellulose Decay Capabilities.</title>
        <authorList>
            <person name="Nagy L.G."/>
            <person name="Riley R."/>
            <person name="Tritt A."/>
            <person name="Adam C."/>
            <person name="Daum C."/>
            <person name="Floudas D."/>
            <person name="Sun H."/>
            <person name="Yadav J.S."/>
            <person name="Pangilinan J."/>
            <person name="Larsson K.H."/>
            <person name="Matsuura K."/>
            <person name="Barry K."/>
            <person name="Labutti K."/>
            <person name="Kuo R."/>
            <person name="Ohm R.A."/>
            <person name="Bhattacharya S.S."/>
            <person name="Shirouzu T."/>
            <person name="Yoshinaga Y."/>
            <person name="Martin F.M."/>
            <person name="Grigoriev I.V."/>
            <person name="Hibbett D.S."/>
        </authorList>
    </citation>
    <scope>NUCLEOTIDE SEQUENCE [LARGE SCALE GENOMIC DNA]</scope>
    <source>
        <strain evidence="2 3">TUFC12733</strain>
    </source>
</reference>
<dbReference type="Proteomes" id="UP000076738">
    <property type="component" value="Unassembled WGS sequence"/>
</dbReference>
<dbReference type="STRING" id="1330018.A0A167MBB6"/>
<evidence type="ECO:0000313" key="3">
    <source>
        <dbReference type="Proteomes" id="UP000076738"/>
    </source>
</evidence>
<feature type="compositionally biased region" description="Basic residues" evidence="1">
    <location>
        <begin position="1"/>
        <end position="19"/>
    </location>
</feature>
<dbReference type="OrthoDB" id="550575at2759"/>
<dbReference type="InterPro" id="IPR032675">
    <property type="entry name" value="LRR_dom_sf"/>
</dbReference>
<accession>A0A167MBB6</accession>
<dbReference type="Gene3D" id="3.80.10.10">
    <property type="entry name" value="Ribonuclease Inhibitor"/>
    <property type="match status" value="1"/>
</dbReference>
<sequence>MAPKRSLPHSQHRPAKRQRTLFVKIGQANGDDKLNDAQRSAQQPSSSALSTRHTGPHVVPALVRLSMLRFAQNAVKLSENGFHKSRMLEKLEYLPTHLVQPLFSFLRDYCPDRLSDDFIKKYFLRGDHISFTPDMTGVLNATMTAIRNAVDFAAGLKSLEIRGQPDLKDSYVASAISHLPLLTKLVLRGCTKVGSKSVEAAAKTCRDLEIINLNYTVTGHAALQKLVSSCKKLHSVKLAGLTDVTDTHLPGILVHASGRLLRLKLRQTRLSPTSASSISNALSTNALSLDISFTSLVFTQLPNTLEKLSLMATTLPPTLLPRLLEPLTKLRKLNLALLGNQAPNLSDDGLKRLLPILISCDNLVELNLASNTKLGLNGTGGVSSMLKVLGGRLEVLNLSGIPRLRWYDLEPLKSQYSTPRLRTLLLMNTGLDDEAASYISACKHLKQLNLAGTGFSSVGIVVDSCSELSELDLTGCRGVRIQDRRRFFEAWAARRRDGAESSSTD</sequence>
<feature type="compositionally biased region" description="Low complexity" evidence="1">
    <location>
        <begin position="37"/>
        <end position="50"/>
    </location>
</feature>
<organism evidence="2 3">
    <name type="scientific">Calocera viscosa (strain TUFC12733)</name>
    <dbReference type="NCBI Taxonomy" id="1330018"/>
    <lineage>
        <taxon>Eukaryota</taxon>
        <taxon>Fungi</taxon>
        <taxon>Dikarya</taxon>
        <taxon>Basidiomycota</taxon>
        <taxon>Agaricomycotina</taxon>
        <taxon>Dacrymycetes</taxon>
        <taxon>Dacrymycetales</taxon>
        <taxon>Dacrymycetaceae</taxon>
        <taxon>Calocera</taxon>
    </lineage>
</organism>
<dbReference type="PANTHER" id="PTHR13318">
    <property type="entry name" value="PARTNER OF PAIRED, ISOFORM B-RELATED"/>
    <property type="match status" value="1"/>
</dbReference>
<dbReference type="SUPFAM" id="SSF52047">
    <property type="entry name" value="RNI-like"/>
    <property type="match status" value="1"/>
</dbReference>
<dbReference type="GO" id="GO:0031146">
    <property type="term" value="P:SCF-dependent proteasomal ubiquitin-dependent protein catabolic process"/>
    <property type="evidence" value="ECO:0007669"/>
    <property type="project" value="TreeGrafter"/>
</dbReference>
<dbReference type="GO" id="GO:0019005">
    <property type="term" value="C:SCF ubiquitin ligase complex"/>
    <property type="evidence" value="ECO:0007669"/>
    <property type="project" value="TreeGrafter"/>
</dbReference>
<gene>
    <name evidence="2" type="ORF">CALVIDRAFT_106799</name>
</gene>